<name>A0A9D2D6D8_9FIRM</name>
<dbReference type="InterPro" id="IPR000089">
    <property type="entry name" value="Biotin_lipoyl"/>
</dbReference>
<dbReference type="InterPro" id="IPR011053">
    <property type="entry name" value="Single_hybrid_motif"/>
</dbReference>
<sequence>MDKKKLREIISLFKESGLSKMEISETSAEENFSLKLENAANAAPVQFVPMPAYAAAGGAEEPAPEAAEGIKDYNKYRDVKSPMVGVFYASPSPDAEPFVKVGSKVKKGDTLCIIEAMKLMNDVVAEEDGEIVEICAENGALVEFGQTLFKIF</sequence>
<dbReference type="GO" id="GO:0003989">
    <property type="term" value="F:acetyl-CoA carboxylase activity"/>
    <property type="evidence" value="ECO:0007669"/>
    <property type="project" value="InterPro"/>
</dbReference>
<comment type="pathway">
    <text evidence="1 8">Lipid metabolism; fatty acid biosynthesis.</text>
</comment>
<dbReference type="PANTHER" id="PTHR45266:SF3">
    <property type="entry name" value="OXALOACETATE DECARBOXYLASE ALPHA CHAIN"/>
    <property type="match status" value="1"/>
</dbReference>
<evidence type="ECO:0000256" key="3">
    <source>
        <dbReference type="ARBA" id="ARBA00022516"/>
    </source>
</evidence>
<gene>
    <name evidence="10" type="primary">accB</name>
    <name evidence="10" type="ORF">H9726_03035</name>
</gene>
<dbReference type="GO" id="GO:0006633">
    <property type="term" value="P:fatty acid biosynthetic process"/>
    <property type="evidence" value="ECO:0007669"/>
    <property type="project" value="UniProtKB-KW"/>
</dbReference>
<evidence type="ECO:0000313" key="10">
    <source>
        <dbReference type="EMBL" id="HIZ09443.1"/>
    </source>
</evidence>
<dbReference type="CDD" id="cd06850">
    <property type="entry name" value="biotinyl_domain"/>
    <property type="match status" value="1"/>
</dbReference>
<dbReference type="InterPro" id="IPR001249">
    <property type="entry name" value="AcCoA_biotinCC"/>
</dbReference>
<evidence type="ECO:0000259" key="9">
    <source>
        <dbReference type="PROSITE" id="PS50968"/>
    </source>
</evidence>
<dbReference type="Proteomes" id="UP000824025">
    <property type="component" value="Unassembled WGS sequence"/>
</dbReference>
<dbReference type="EMBL" id="DXCF01000016">
    <property type="protein sequence ID" value="HIZ09443.1"/>
    <property type="molecule type" value="Genomic_DNA"/>
</dbReference>
<evidence type="ECO:0000256" key="5">
    <source>
        <dbReference type="ARBA" id="ARBA00023098"/>
    </source>
</evidence>
<evidence type="ECO:0000256" key="1">
    <source>
        <dbReference type="ARBA" id="ARBA00005194"/>
    </source>
</evidence>
<dbReference type="NCBIfam" id="TIGR00531">
    <property type="entry name" value="BCCP"/>
    <property type="match status" value="1"/>
</dbReference>
<dbReference type="InterPro" id="IPR001882">
    <property type="entry name" value="Biotin_BS"/>
</dbReference>
<organism evidence="10 11">
    <name type="scientific">Candidatus Borkfalkia avicola</name>
    <dbReference type="NCBI Taxonomy" id="2838503"/>
    <lineage>
        <taxon>Bacteria</taxon>
        <taxon>Bacillati</taxon>
        <taxon>Bacillota</taxon>
        <taxon>Clostridia</taxon>
        <taxon>Christensenellales</taxon>
        <taxon>Christensenellaceae</taxon>
        <taxon>Candidatus Borkfalkia</taxon>
    </lineage>
</organism>
<dbReference type="PANTHER" id="PTHR45266">
    <property type="entry name" value="OXALOACETATE DECARBOXYLASE ALPHA CHAIN"/>
    <property type="match status" value="1"/>
</dbReference>
<dbReference type="SUPFAM" id="SSF51230">
    <property type="entry name" value="Single hybrid motif"/>
    <property type="match status" value="1"/>
</dbReference>
<feature type="domain" description="Lipoyl-binding" evidence="9">
    <location>
        <begin position="76"/>
        <end position="152"/>
    </location>
</feature>
<evidence type="ECO:0000256" key="7">
    <source>
        <dbReference type="ARBA" id="ARBA00023267"/>
    </source>
</evidence>
<keyword evidence="10" id="KW-0436">Ligase</keyword>
<keyword evidence="3 8" id="KW-0444">Lipid biosynthesis</keyword>
<dbReference type="Pfam" id="PF00364">
    <property type="entry name" value="Biotin_lipoyl"/>
    <property type="match status" value="1"/>
</dbReference>
<comment type="function">
    <text evidence="8">This protein is a component of the acetyl coenzyme A carboxylase complex; first, biotin carboxylase catalyzes the carboxylation of the carrier protein and then the transcarboxylase transfers the carboxyl group to form malonyl-CoA.</text>
</comment>
<reference evidence="10" key="1">
    <citation type="journal article" date="2021" name="PeerJ">
        <title>Extensive microbial diversity within the chicken gut microbiome revealed by metagenomics and culture.</title>
        <authorList>
            <person name="Gilroy R."/>
            <person name="Ravi A."/>
            <person name="Getino M."/>
            <person name="Pursley I."/>
            <person name="Horton D.L."/>
            <person name="Alikhan N.F."/>
            <person name="Baker D."/>
            <person name="Gharbi K."/>
            <person name="Hall N."/>
            <person name="Watson M."/>
            <person name="Adriaenssens E.M."/>
            <person name="Foster-Nyarko E."/>
            <person name="Jarju S."/>
            <person name="Secka A."/>
            <person name="Antonio M."/>
            <person name="Oren A."/>
            <person name="Chaudhuri R.R."/>
            <person name="La Ragione R."/>
            <person name="Hildebrand F."/>
            <person name="Pallen M.J."/>
        </authorList>
    </citation>
    <scope>NUCLEOTIDE SEQUENCE</scope>
    <source>
        <strain evidence="10">CHK192-19661</strain>
    </source>
</reference>
<proteinExistence type="predicted"/>
<comment type="caution">
    <text evidence="10">The sequence shown here is derived from an EMBL/GenBank/DDBJ whole genome shotgun (WGS) entry which is preliminary data.</text>
</comment>
<dbReference type="PROSITE" id="PS50968">
    <property type="entry name" value="BIOTINYL_LIPOYL"/>
    <property type="match status" value="1"/>
</dbReference>
<evidence type="ECO:0000256" key="8">
    <source>
        <dbReference type="RuleBase" id="RU364072"/>
    </source>
</evidence>
<evidence type="ECO:0000256" key="4">
    <source>
        <dbReference type="ARBA" id="ARBA00022832"/>
    </source>
</evidence>
<keyword evidence="7 8" id="KW-0092">Biotin</keyword>
<protein>
    <recommendedName>
        <fullName evidence="2 8">Biotin carboxyl carrier protein of acetyl-CoA carboxylase</fullName>
    </recommendedName>
</protein>
<dbReference type="AlphaFoldDB" id="A0A9D2D6D8"/>
<evidence type="ECO:0000313" key="11">
    <source>
        <dbReference type="Proteomes" id="UP000824025"/>
    </source>
</evidence>
<keyword evidence="4 8" id="KW-0276">Fatty acid metabolism</keyword>
<keyword evidence="6 8" id="KW-0275">Fatty acid biosynthesis</keyword>
<dbReference type="InterPro" id="IPR050709">
    <property type="entry name" value="Biotin_Carboxyl_Carrier/Decarb"/>
</dbReference>
<evidence type="ECO:0000256" key="6">
    <source>
        <dbReference type="ARBA" id="ARBA00023160"/>
    </source>
</evidence>
<dbReference type="FunFam" id="2.40.50.100:FF:000003">
    <property type="entry name" value="Acetyl-CoA carboxylase biotin carboxyl carrier protein"/>
    <property type="match status" value="1"/>
</dbReference>
<keyword evidence="5 8" id="KW-0443">Lipid metabolism</keyword>
<dbReference type="Gene3D" id="2.40.50.100">
    <property type="match status" value="1"/>
</dbReference>
<dbReference type="PRINTS" id="PR01071">
    <property type="entry name" value="ACOABIOTINCC"/>
</dbReference>
<evidence type="ECO:0000256" key="2">
    <source>
        <dbReference type="ARBA" id="ARBA00017562"/>
    </source>
</evidence>
<reference evidence="10" key="2">
    <citation type="submission" date="2021-04" db="EMBL/GenBank/DDBJ databases">
        <authorList>
            <person name="Gilroy R."/>
        </authorList>
    </citation>
    <scope>NUCLEOTIDE SEQUENCE</scope>
    <source>
        <strain evidence="10">CHK192-19661</strain>
    </source>
</reference>
<dbReference type="PROSITE" id="PS00188">
    <property type="entry name" value="BIOTIN"/>
    <property type="match status" value="1"/>
</dbReference>
<accession>A0A9D2D6D8</accession>
<dbReference type="GO" id="GO:0009317">
    <property type="term" value="C:acetyl-CoA carboxylase complex"/>
    <property type="evidence" value="ECO:0007669"/>
    <property type="project" value="InterPro"/>
</dbReference>